<evidence type="ECO:0000313" key="6">
    <source>
        <dbReference type="EMBL" id="KRL18463.1"/>
    </source>
</evidence>
<dbReference type="AlphaFoldDB" id="A0A0R1NDY0"/>
<feature type="transmembrane region" description="Helical" evidence="5">
    <location>
        <begin position="167"/>
        <end position="187"/>
    </location>
</feature>
<evidence type="ECO:0000313" key="7">
    <source>
        <dbReference type="Proteomes" id="UP000051439"/>
    </source>
</evidence>
<organism evidence="6 7">
    <name type="scientific">Lentilactobacillus kisonensis DSM 19906 = JCM 15041</name>
    <dbReference type="NCBI Taxonomy" id="1423766"/>
    <lineage>
        <taxon>Bacteria</taxon>
        <taxon>Bacillati</taxon>
        <taxon>Bacillota</taxon>
        <taxon>Bacilli</taxon>
        <taxon>Lactobacillales</taxon>
        <taxon>Lactobacillaceae</taxon>
        <taxon>Lentilactobacillus</taxon>
    </lineage>
</organism>
<feature type="transmembrane region" description="Helical" evidence="5">
    <location>
        <begin position="134"/>
        <end position="155"/>
    </location>
</feature>
<accession>A0A0R1NDY0</accession>
<dbReference type="EMBL" id="AZEB01000059">
    <property type="protein sequence ID" value="KRL18463.1"/>
    <property type="molecule type" value="Genomic_DNA"/>
</dbReference>
<feature type="transmembrane region" description="Helical" evidence="5">
    <location>
        <begin position="367"/>
        <end position="390"/>
    </location>
</feature>
<feature type="transmembrane region" description="Helical" evidence="5">
    <location>
        <begin position="108"/>
        <end position="128"/>
    </location>
</feature>
<dbReference type="InterPro" id="IPR050598">
    <property type="entry name" value="AminoAcid_Transporter"/>
</dbReference>
<evidence type="ECO:0000256" key="2">
    <source>
        <dbReference type="ARBA" id="ARBA00022692"/>
    </source>
</evidence>
<dbReference type="Proteomes" id="UP000051439">
    <property type="component" value="Unassembled WGS sequence"/>
</dbReference>
<protein>
    <submittedName>
        <fullName evidence="6">Serine threonine exchanger SteT domain protein</fullName>
    </submittedName>
</protein>
<dbReference type="PANTHER" id="PTHR11785">
    <property type="entry name" value="AMINO ACID TRANSPORTER"/>
    <property type="match status" value="1"/>
</dbReference>
<name>A0A0R1NDY0_9LACO</name>
<evidence type="ECO:0000256" key="1">
    <source>
        <dbReference type="ARBA" id="ARBA00004141"/>
    </source>
</evidence>
<comment type="caution">
    <text evidence="6">The sequence shown here is derived from an EMBL/GenBank/DDBJ whole genome shotgun (WGS) entry which is preliminary data.</text>
</comment>
<comment type="subcellular location">
    <subcellularLocation>
        <location evidence="1">Membrane</location>
        <topology evidence="1">Multi-pass membrane protein</topology>
    </subcellularLocation>
</comment>
<evidence type="ECO:0000256" key="4">
    <source>
        <dbReference type="ARBA" id="ARBA00023136"/>
    </source>
</evidence>
<dbReference type="PATRIC" id="fig|1423766.4.peg.2419"/>
<dbReference type="Gene3D" id="1.20.1740.10">
    <property type="entry name" value="Amino acid/polyamine transporter I"/>
    <property type="match status" value="1"/>
</dbReference>
<keyword evidence="3 5" id="KW-1133">Transmembrane helix</keyword>
<feature type="transmembrane region" description="Helical" evidence="5">
    <location>
        <begin position="432"/>
        <end position="452"/>
    </location>
</feature>
<dbReference type="GO" id="GO:0016020">
    <property type="term" value="C:membrane"/>
    <property type="evidence" value="ECO:0007669"/>
    <property type="project" value="UniProtKB-SubCell"/>
</dbReference>
<feature type="transmembrane region" description="Helical" evidence="5">
    <location>
        <begin position="199"/>
        <end position="219"/>
    </location>
</feature>
<evidence type="ECO:0000256" key="5">
    <source>
        <dbReference type="SAM" id="Phobius"/>
    </source>
</evidence>
<keyword evidence="4 5" id="KW-0472">Membrane</keyword>
<keyword evidence="7" id="KW-1185">Reference proteome</keyword>
<dbReference type="Pfam" id="PF13520">
    <property type="entry name" value="AA_permease_2"/>
    <property type="match status" value="1"/>
</dbReference>
<dbReference type="GO" id="GO:0015179">
    <property type="term" value="F:L-amino acid transmembrane transporter activity"/>
    <property type="evidence" value="ECO:0007669"/>
    <property type="project" value="TreeGrafter"/>
</dbReference>
<dbReference type="PANTHER" id="PTHR11785:SF512">
    <property type="entry name" value="SOBREMESA, ISOFORM B"/>
    <property type="match status" value="1"/>
</dbReference>
<proteinExistence type="predicted"/>
<feature type="transmembrane region" description="Helical" evidence="5">
    <location>
        <begin position="296"/>
        <end position="322"/>
    </location>
</feature>
<gene>
    <name evidence="6" type="ORF">FC98_GL002328</name>
</gene>
<sequence length="458" mass="50439">MNSSKKSQAPQPKLKRAIGVFSGSNILVGIMIGSGIFYIGSYVLQRSGMSMGLALMAWLLGGLITLLGSLCLAELGAMNPATGGIYIYLSDAYSPIVGYMFNFQSMIIGGPGSVAAIAIALPIAFRTLLPISDLWVKIIATSLIIIFTIINVLGVEVGKIVQNSFNVLKVLPLILIIILGIFWGRYIPNFTMNTRISTLSPVAIIKMVSFAIIASLWAYEGWTNLNTVAGEMKNPQKNLPRALLFSVGFTTIVYVLFNLAIYRTLSFGHIQSAINNGQLYLGTDVAKHFLGTSGNVLVAISMALAMISALNGMILAFARYYYAAAKDGLLWRVFAHVHPKFKTPDFSLWMQMLFSIILAWSRNLDQLTSLVVFSGAIFNMLTVLAVPLMRVRKPHVIRPYKVWGYPWTIIIATISFLIILSNNFFDDPVTSFIGLGIPLIGGIVYWIFKYYYHPINTN</sequence>
<dbReference type="PIRSF" id="PIRSF006060">
    <property type="entry name" value="AA_transporter"/>
    <property type="match status" value="1"/>
</dbReference>
<keyword evidence="2 5" id="KW-0812">Transmembrane</keyword>
<feature type="transmembrane region" description="Helical" evidence="5">
    <location>
        <begin position="343"/>
        <end position="361"/>
    </location>
</feature>
<reference evidence="6 7" key="1">
    <citation type="journal article" date="2015" name="Genome Announc.">
        <title>Expanding the biotechnology potential of lactobacilli through comparative genomics of 213 strains and associated genera.</title>
        <authorList>
            <person name="Sun Z."/>
            <person name="Harris H.M."/>
            <person name="McCann A."/>
            <person name="Guo C."/>
            <person name="Argimon S."/>
            <person name="Zhang W."/>
            <person name="Yang X."/>
            <person name="Jeffery I.B."/>
            <person name="Cooney J.C."/>
            <person name="Kagawa T.F."/>
            <person name="Liu W."/>
            <person name="Song Y."/>
            <person name="Salvetti E."/>
            <person name="Wrobel A."/>
            <person name="Rasinkangas P."/>
            <person name="Parkhill J."/>
            <person name="Rea M.C."/>
            <person name="O'Sullivan O."/>
            <person name="Ritari J."/>
            <person name="Douillard F.P."/>
            <person name="Paul Ross R."/>
            <person name="Yang R."/>
            <person name="Briner A.E."/>
            <person name="Felis G.E."/>
            <person name="de Vos W.M."/>
            <person name="Barrangou R."/>
            <person name="Klaenhammer T.R."/>
            <person name="Caufield P.W."/>
            <person name="Cui Y."/>
            <person name="Zhang H."/>
            <person name="O'Toole P.W."/>
        </authorList>
    </citation>
    <scope>NUCLEOTIDE SEQUENCE [LARGE SCALE GENOMIC DNA]</scope>
    <source>
        <strain evidence="6 7">DSM 19906</strain>
    </source>
</reference>
<feature type="transmembrane region" description="Helical" evidence="5">
    <location>
        <begin position="402"/>
        <end position="420"/>
    </location>
</feature>
<dbReference type="InterPro" id="IPR002293">
    <property type="entry name" value="AA/rel_permease1"/>
</dbReference>
<evidence type="ECO:0000256" key="3">
    <source>
        <dbReference type="ARBA" id="ARBA00022989"/>
    </source>
</evidence>
<feature type="transmembrane region" description="Helical" evidence="5">
    <location>
        <begin position="56"/>
        <end position="77"/>
    </location>
</feature>
<dbReference type="RefSeq" id="WP_056949743.1">
    <property type="nucleotide sequence ID" value="NZ_AZEB01000059.1"/>
</dbReference>
<feature type="transmembrane region" description="Helical" evidence="5">
    <location>
        <begin position="20"/>
        <end position="44"/>
    </location>
</feature>
<feature type="transmembrane region" description="Helical" evidence="5">
    <location>
        <begin position="239"/>
        <end position="262"/>
    </location>
</feature>